<dbReference type="SUPFAM" id="SSF55729">
    <property type="entry name" value="Acyl-CoA N-acyltransferases (Nat)"/>
    <property type="match status" value="1"/>
</dbReference>
<sequence length="75" mass="8840">MWLTHRRQKVATSLMKSCEELTKKEGYKFIVLQVLGKLASKKFIHQNGLLSCKRQRRDDTSHERDFTPIVPRPKT</sequence>
<keyword evidence="3" id="KW-1185">Reference proteome</keyword>
<protein>
    <submittedName>
        <fullName evidence="2">Uncharacterized protein</fullName>
    </submittedName>
</protein>
<feature type="compositionally biased region" description="Basic and acidic residues" evidence="1">
    <location>
        <begin position="56"/>
        <end position="66"/>
    </location>
</feature>
<dbReference type="InParanoid" id="M1BJ44"/>
<feature type="region of interest" description="Disordered" evidence="1">
    <location>
        <begin position="54"/>
        <end position="75"/>
    </location>
</feature>
<dbReference type="Gramene" id="PGSC0003DMT400046462">
    <property type="protein sequence ID" value="PGSC0003DMT400046462"/>
    <property type="gene ID" value="PGSC0003DMG400018034"/>
</dbReference>
<dbReference type="PaxDb" id="4113-PGSC0003DMT400046462"/>
<reference evidence="3" key="1">
    <citation type="journal article" date="2011" name="Nature">
        <title>Genome sequence and analysis of the tuber crop potato.</title>
        <authorList>
            <consortium name="The Potato Genome Sequencing Consortium"/>
        </authorList>
    </citation>
    <scope>NUCLEOTIDE SEQUENCE [LARGE SCALE GENOMIC DNA]</scope>
    <source>
        <strain evidence="3">cv. DM1-3 516 R44</strain>
    </source>
</reference>
<evidence type="ECO:0000256" key="1">
    <source>
        <dbReference type="SAM" id="MobiDB-lite"/>
    </source>
</evidence>
<evidence type="ECO:0000313" key="3">
    <source>
        <dbReference type="Proteomes" id="UP000011115"/>
    </source>
</evidence>
<proteinExistence type="predicted"/>
<evidence type="ECO:0000313" key="2">
    <source>
        <dbReference type="EnsemblPlants" id="PGSC0003DMT400046462"/>
    </source>
</evidence>
<organism evidence="2 3">
    <name type="scientific">Solanum tuberosum</name>
    <name type="common">Potato</name>
    <dbReference type="NCBI Taxonomy" id="4113"/>
    <lineage>
        <taxon>Eukaryota</taxon>
        <taxon>Viridiplantae</taxon>
        <taxon>Streptophyta</taxon>
        <taxon>Embryophyta</taxon>
        <taxon>Tracheophyta</taxon>
        <taxon>Spermatophyta</taxon>
        <taxon>Magnoliopsida</taxon>
        <taxon>eudicotyledons</taxon>
        <taxon>Gunneridae</taxon>
        <taxon>Pentapetalae</taxon>
        <taxon>asterids</taxon>
        <taxon>lamiids</taxon>
        <taxon>Solanales</taxon>
        <taxon>Solanaceae</taxon>
        <taxon>Solanoideae</taxon>
        <taxon>Solaneae</taxon>
        <taxon>Solanum</taxon>
    </lineage>
</organism>
<dbReference type="HOGENOM" id="CLU_2675871_0_0_1"/>
<dbReference type="CDD" id="cd04301">
    <property type="entry name" value="NAT_SF"/>
    <property type="match status" value="1"/>
</dbReference>
<name>M1BJ44_SOLTU</name>
<reference evidence="2" key="2">
    <citation type="submission" date="2015-06" db="UniProtKB">
        <authorList>
            <consortium name="EnsemblPlants"/>
        </authorList>
    </citation>
    <scope>IDENTIFICATION</scope>
    <source>
        <strain evidence="2">DM1-3 516 R44</strain>
    </source>
</reference>
<dbReference type="Gene3D" id="3.40.630.30">
    <property type="match status" value="1"/>
</dbReference>
<dbReference type="InterPro" id="IPR016181">
    <property type="entry name" value="Acyl_CoA_acyltransferase"/>
</dbReference>
<dbReference type="Proteomes" id="UP000011115">
    <property type="component" value="Unassembled WGS sequence"/>
</dbReference>
<dbReference type="EnsemblPlants" id="PGSC0003DMT400046462">
    <property type="protein sequence ID" value="PGSC0003DMT400046462"/>
    <property type="gene ID" value="PGSC0003DMG400018034"/>
</dbReference>
<dbReference type="AlphaFoldDB" id="M1BJ44"/>
<accession>M1BJ44</accession>